<feature type="disulfide bond" evidence="9">
    <location>
        <begin position="59"/>
        <end position="68"/>
    </location>
</feature>
<feature type="transmembrane region" description="Helical" evidence="10">
    <location>
        <begin position="303"/>
        <end position="324"/>
    </location>
</feature>
<keyword evidence="11" id="KW-0732">Signal</keyword>
<gene>
    <name evidence="13" type="ORF">ABG768_010388</name>
</gene>
<keyword evidence="4" id="KW-0677">Repeat</keyword>
<feature type="disulfide bond" evidence="9">
    <location>
        <begin position="249"/>
        <end position="258"/>
    </location>
</feature>
<keyword evidence="14" id="KW-1185">Reference proteome</keyword>
<proteinExistence type="predicted"/>
<organism evidence="13 14">
    <name type="scientific">Culter alburnus</name>
    <name type="common">Topmouth culter</name>
    <dbReference type="NCBI Taxonomy" id="194366"/>
    <lineage>
        <taxon>Eukaryota</taxon>
        <taxon>Metazoa</taxon>
        <taxon>Chordata</taxon>
        <taxon>Craniata</taxon>
        <taxon>Vertebrata</taxon>
        <taxon>Euteleostomi</taxon>
        <taxon>Actinopterygii</taxon>
        <taxon>Neopterygii</taxon>
        <taxon>Teleostei</taxon>
        <taxon>Ostariophysi</taxon>
        <taxon>Cypriniformes</taxon>
        <taxon>Xenocyprididae</taxon>
        <taxon>Xenocypridinae</taxon>
        <taxon>Culter</taxon>
    </lineage>
</organism>
<dbReference type="EMBL" id="JAWDJR010000017">
    <property type="protein sequence ID" value="KAK9960318.1"/>
    <property type="molecule type" value="Genomic_DNA"/>
</dbReference>
<dbReference type="SUPFAM" id="SSF57196">
    <property type="entry name" value="EGF/Laminin"/>
    <property type="match status" value="4"/>
</dbReference>
<name>A0AAW1ZHE3_CULAL</name>
<feature type="domain" description="EGF-like" evidence="12">
    <location>
        <begin position="141"/>
        <end position="182"/>
    </location>
</feature>
<dbReference type="Proteomes" id="UP001479290">
    <property type="component" value="Unassembled WGS sequence"/>
</dbReference>
<keyword evidence="5 10" id="KW-1133">Transmembrane helix</keyword>
<evidence type="ECO:0000256" key="6">
    <source>
        <dbReference type="ARBA" id="ARBA00023136"/>
    </source>
</evidence>
<dbReference type="FunFam" id="2.10.25.10:FF:000118">
    <property type="entry name" value="protein delta homolog 2"/>
    <property type="match status" value="1"/>
</dbReference>
<keyword evidence="6 10" id="KW-0472">Membrane</keyword>
<dbReference type="AlphaFoldDB" id="A0AAW1ZHE3"/>
<dbReference type="FunFam" id="2.10.25.10:FF:000404">
    <property type="entry name" value="Weary, isoform B"/>
    <property type="match status" value="1"/>
</dbReference>
<evidence type="ECO:0000259" key="12">
    <source>
        <dbReference type="PROSITE" id="PS50026"/>
    </source>
</evidence>
<dbReference type="PANTHER" id="PTHR24044">
    <property type="entry name" value="NOTCH LIGAND FAMILY MEMBER"/>
    <property type="match status" value="1"/>
</dbReference>
<reference evidence="13 14" key="1">
    <citation type="submission" date="2024-05" db="EMBL/GenBank/DDBJ databases">
        <title>A high-quality chromosomal-level genome assembly of Topmouth culter (Culter alburnus).</title>
        <authorList>
            <person name="Zhao H."/>
        </authorList>
    </citation>
    <scope>NUCLEOTIDE SEQUENCE [LARGE SCALE GENOMIC DNA]</scope>
    <source>
        <strain evidence="13">CATC2023</strain>
        <tissue evidence="13">Muscle</tissue>
    </source>
</reference>
<feature type="disulfide bond" evidence="9">
    <location>
        <begin position="210"/>
        <end position="219"/>
    </location>
</feature>
<feature type="domain" description="EGF-like" evidence="12">
    <location>
        <begin position="184"/>
        <end position="220"/>
    </location>
</feature>
<feature type="disulfide bond" evidence="9">
    <location>
        <begin position="130"/>
        <end position="139"/>
    </location>
</feature>
<dbReference type="InterPro" id="IPR000742">
    <property type="entry name" value="EGF"/>
</dbReference>
<evidence type="ECO:0000256" key="7">
    <source>
        <dbReference type="ARBA" id="ARBA00023157"/>
    </source>
</evidence>
<feature type="disulfide bond" evidence="9">
    <location>
        <begin position="111"/>
        <end position="128"/>
    </location>
</feature>
<evidence type="ECO:0000256" key="8">
    <source>
        <dbReference type="ARBA" id="ARBA00023180"/>
    </source>
</evidence>
<keyword evidence="3 10" id="KW-0812">Transmembrane</keyword>
<dbReference type="Gene3D" id="2.10.25.10">
    <property type="entry name" value="Laminin"/>
    <property type="match status" value="5"/>
</dbReference>
<evidence type="ECO:0000256" key="11">
    <source>
        <dbReference type="SAM" id="SignalP"/>
    </source>
</evidence>
<dbReference type="PROSITE" id="PS01186">
    <property type="entry name" value="EGF_2"/>
    <property type="match status" value="3"/>
</dbReference>
<dbReference type="FunFam" id="2.10.25.10:FF:000018">
    <property type="entry name" value="Delta-like 1"/>
    <property type="match status" value="1"/>
</dbReference>
<dbReference type="SMART" id="SM00181">
    <property type="entry name" value="EGF"/>
    <property type="match status" value="6"/>
</dbReference>
<evidence type="ECO:0000313" key="13">
    <source>
        <dbReference type="EMBL" id="KAK9960318.1"/>
    </source>
</evidence>
<accession>A0AAW1ZHE3</accession>
<feature type="signal peptide" evidence="11">
    <location>
        <begin position="1"/>
        <end position="35"/>
    </location>
</feature>
<comment type="subcellular location">
    <subcellularLocation>
        <location evidence="1">Membrane</location>
        <topology evidence="1">Single-pass type I membrane protein</topology>
    </subcellularLocation>
</comment>
<dbReference type="Pfam" id="PF21700">
    <property type="entry name" value="EGF_DL_JAG"/>
    <property type="match status" value="1"/>
</dbReference>
<dbReference type="PROSITE" id="PS00022">
    <property type="entry name" value="EGF_1"/>
    <property type="match status" value="6"/>
</dbReference>
<evidence type="ECO:0000256" key="5">
    <source>
        <dbReference type="ARBA" id="ARBA00022989"/>
    </source>
</evidence>
<dbReference type="GO" id="GO:0005112">
    <property type="term" value="F:Notch binding"/>
    <property type="evidence" value="ECO:0007669"/>
    <property type="project" value="TreeGrafter"/>
</dbReference>
<dbReference type="InterPro" id="IPR001881">
    <property type="entry name" value="EGF-like_Ca-bd_dom"/>
</dbReference>
<dbReference type="GO" id="GO:0016020">
    <property type="term" value="C:membrane"/>
    <property type="evidence" value="ECO:0007669"/>
    <property type="project" value="UniProtKB-SubCell"/>
</dbReference>
<evidence type="ECO:0000256" key="10">
    <source>
        <dbReference type="SAM" id="Phobius"/>
    </source>
</evidence>
<evidence type="ECO:0000256" key="4">
    <source>
        <dbReference type="ARBA" id="ARBA00022737"/>
    </source>
</evidence>
<feature type="domain" description="EGF-like" evidence="12">
    <location>
        <begin position="102"/>
        <end position="140"/>
    </location>
</feature>
<dbReference type="GO" id="GO:0005509">
    <property type="term" value="F:calcium ion binding"/>
    <property type="evidence" value="ECO:0007669"/>
    <property type="project" value="InterPro"/>
</dbReference>
<feature type="domain" description="EGF-like" evidence="12">
    <location>
        <begin position="36"/>
        <end position="69"/>
    </location>
</feature>
<keyword evidence="2 9" id="KW-0245">EGF-like domain</keyword>
<evidence type="ECO:0000256" key="1">
    <source>
        <dbReference type="ARBA" id="ARBA00004479"/>
    </source>
</evidence>
<evidence type="ECO:0000313" key="14">
    <source>
        <dbReference type="Proteomes" id="UP001479290"/>
    </source>
</evidence>
<dbReference type="Pfam" id="PF00008">
    <property type="entry name" value="EGF"/>
    <property type="match status" value="2"/>
</dbReference>
<feature type="disulfide bond" evidence="9">
    <location>
        <begin position="172"/>
        <end position="181"/>
    </location>
</feature>
<keyword evidence="7 9" id="KW-1015">Disulfide bond</keyword>
<sequence length="375" mass="40252">MRLSAEDRGSSSGRMNVFLRLGFSFLLLFCALVSTQGPECGAGCHRHHGFCEQSGECRCRAGWRGAACDQCVPAPGCAHGACEEPGQCICDRGWTGARCDRDVRLCSSKPCSENSTCVEMEGGGGHVCLCSAGDTGENCQLKKPCSADGSRCHNGGTCVDTIGSDSRPSCLCPPGFTGAFCEIQPDVCEPNPCVNGGRCVRQDPEYTCVCPPPFSGPVCSVSLSTCSSGRCVNGGSCVNGTDGGIRCACLPRFTGPSCELHVNKLKLKRRVKAQHYAAPALHKLLRPVQASASLVTRSQVICFVVLGLLTCLVVLVTTGIIFFHRCEAWMANSRYRQLVRQQRDLLLRSDAEQPVNVILPEKIRLSNYGRHYTSI</sequence>
<dbReference type="PROSITE" id="PS50026">
    <property type="entry name" value="EGF_3"/>
    <property type="match status" value="5"/>
</dbReference>
<protein>
    <recommendedName>
        <fullName evidence="12">EGF-like domain-containing protein</fullName>
    </recommendedName>
</protein>
<comment type="caution">
    <text evidence="9">Lacks conserved residue(s) required for the propagation of feature annotation.</text>
</comment>
<dbReference type="PANTHER" id="PTHR24044:SF417">
    <property type="entry name" value="WEARY, ISOFORM B"/>
    <property type="match status" value="1"/>
</dbReference>
<feature type="chain" id="PRO_5043329549" description="EGF-like domain-containing protein" evidence="11">
    <location>
        <begin position="36"/>
        <end position="375"/>
    </location>
</feature>
<evidence type="ECO:0000256" key="9">
    <source>
        <dbReference type="PROSITE-ProRule" id="PRU00076"/>
    </source>
</evidence>
<dbReference type="SMART" id="SM00179">
    <property type="entry name" value="EGF_CA"/>
    <property type="match status" value="4"/>
</dbReference>
<evidence type="ECO:0000256" key="3">
    <source>
        <dbReference type="ARBA" id="ARBA00022692"/>
    </source>
</evidence>
<keyword evidence="8" id="KW-0325">Glycoprotein</keyword>
<dbReference type="InterPro" id="IPR050906">
    <property type="entry name" value="Notch_signaling"/>
</dbReference>
<dbReference type="CDD" id="cd00054">
    <property type="entry name" value="EGF_CA"/>
    <property type="match status" value="3"/>
</dbReference>
<evidence type="ECO:0000256" key="2">
    <source>
        <dbReference type="ARBA" id="ARBA00022536"/>
    </source>
</evidence>
<comment type="caution">
    <text evidence="13">The sequence shown here is derived from an EMBL/GenBank/DDBJ whole genome shotgun (WGS) entry which is preliminary data.</text>
</comment>
<feature type="domain" description="EGF-like" evidence="12">
    <location>
        <begin position="222"/>
        <end position="259"/>
    </location>
</feature>